<keyword evidence="2" id="KW-0732">Signal</keyword>
<dbReference type="Gene3D" id="1.20.20.20">
    <property type="entry name" value="Haemophore, haem-binding domain"/>
    <property type="match status" value="1"/>
</dbReference>
<protein>
    <submittedName>
        <fullName evidence="4">Fis family transcriptional regulator</fullName>
    </submittedName>
    <submittedName>
        <fullName evidence="5">Hemophore</fullName>
    </submittedName>
</protein>
<feature type="chain" id="PRO_5043812169" evidence="2">
    <location>
        <begin position="27"/>
        <end position="191"/>
    </location>
</feature>
<feature type="signal peptide" evidence="2">
    <location>
        <begin position="1"/>
        <end position="26"/>
    </location>
</feature>
<feature type="compositionally biased region" description="Polar residues" evidence="1">
    <location>
        <begin position="170"/>
        <end position="185"/>
    </location>
</feature>
<dbReference type="Proteomes" id="UP001207528">
    <property type="component" value="Unassembled WGS sequence"/>
</dbReference>
<evidence type="ECO:0000313" key="4">
    <source>
        <dbReference type="EMBL" id="GAT10951.1"/>
    </source>
</evidence>
<evidence type="ECO:0000313" key="5">
    <source>
        <dbReference type="EMBL" id="MCV7022961.1"/>
    </source>
</evidence>
<dbReference type="AlphaFoldDB" id="A0AAW5SG15"/>
<reference evidence="4 6" key="1">
    <citation type="journal article" date="2016" name="Genome Announc.">
        <title>Draft Genome Sequences of Five Rapidly Growing Mycobacterium Species, M. thermoresistibile, M. fortuitum subsp. acetamidolyticum, M. canariasense, M. brisbanense, and M. novocastrense.</title>
        <authorList>
            <person name="Katahira K."/>
            <person name="Ogura Y."/>
            <person name="Gotoh Y."/>
            <person name="Hayashi T."/>
        </authorList>
    </citation>
    <scope>NUCLEOTIDE SEQUENCE [LARGE SCALE GENOMIC DNA]</scope>
    <source>
        <strain evidence="4 6">JCM18114</strain>
    </source>
</reference>
<dbReference type="EMBL" id="JACKTI010000024">
    <property type="protein sequence ID" value="MCV7022961.1"/>
    <property type="molecule type" value="Genomic_DNA"/>
</dbReference>
<evidence type="ECO:0000259" key="3">
    <source>
        <dbReference type="Pfam" id="PF16525"/>
    </source>
</evidence>
<dbReference type="InterPro" id="IPR006311">
    <property type="entry name" value="TAT_signal"/>
</dbReference>
<dbReference type="InterPro" id="IPR038378">
    <property type="entry name" value="MHB_sf"/>
</dbReference>
<feature type="domain" description="Haemophore haem-binding" evidence="3">
    <location>
        <begin position="45"/>
        <end position="122"/>
    </location>
</feature>
<dbReference type="GO" id="GO:0015886">
    <property type="term" value="P:heme transport"/>
    <property type="evidence" value="ECO:0007669"/>
    <property type="project" value="InterPro"/>
</dbReference>
<feature type="region of interest" description="Disordered" evidence="1">
    <location>
        <begin position="144"/>
        <end position="191"/>
    </location>
</feature>
<evidence type="ECO:0000256" key="2">
    <source>
        <dbReference type="SAM" id="SignalP"/>
    </source>
</evidence>
<dbReference type="InterPro" id="IPR030937">
    <property type="entry name" value="Hemophore_Rv0203"/>
</dbReference>
<dbReference type="GO" id="GO:0020037">
    <property type="term" value="F:heme binding"/>
    <property type="evidence" value="ECO:0007669"/>
    <property type="project" value="InterPro"/>
</dbReference>
<keyword evidence="6" id="KW-1185">Reference proteome</keyword>
<dbReference type="EMBL" id="BCTA01000052">
    <property type="protein sequence ID" value="GAT10951.1"/>
    <property type="molecule type" value="Genomic_DNA"/>
</dbReference>
<accession>A0AAW5SG15</accession>
<dbReference type="NCBIfam" id="TIGR04530">
    <property type="entry name" value="hemophoreRv0203"/>
    <property type="match status" value="1"/>
</dbReference>
<reference evidence="5" key="3">
    <citation type="journal article" date="2022" name="BMC Genomics">
        <title>Comparative genome analysis of mycobacteria focusing on tRNA and non-coding RNA.</title>
        <authorList>
            <person name="Behra P.R.K."/>
            <person name="Pettersson B.M.F."/>
            <person name="Ramesh M."/>
            <person name="Das S."/>
            <person name="Dasgupta S."/>
            <person name="Kirsebom L.A."/>
        </authorList>
    </citation>
    <scope>NUCLEOTIDE SEQUENCE</scope>
    <source>
        <strain evidence="5">DSM 44203</strain>
    </source>
</reference>
<evidence type="ECO:0000313" key="6">
    <source>
        <dbReference type="Proteomes" id="UP000069773"/>
    </source>
</evidence>
<name>A0AAW5SG15_MYCNV</name>
<proteinExistence type="predicted"/>
<sequence length="191" mass="18836">MKTTAGLIRRSVVGVVAASAAGGALAAALVLPSLSSAPSATAAKDPCAASEVARTIGDVATSTGDYLDAHPQTNQALTTISKQQAGPQSLGALKAYFDANPEVAEDLQQLQQPLASLSGRCKLPLTLPQVMGLMQAAQQQGAGLPADLPAQAPTASTPALTAPGATAQQHGASPVSQGNSHSPSSAIAGLP</sequence>
<evidence type="ECO:0000256" key="1">
    <source>
        <dbReference type="SAM" id="MobiDB-lite"/>
    </source>
</evidence>
<comment type="caution">
    <text evidence="5">The sequence shown here is derived from an EMBL/GenBank/DDBJ whole genome shotgun (WGS) entry which is preliminary data.</text>
</comment>
<feature type="compositionally biased region" description="Low complexity" evidence="1">
    <location>
        <begin position="144"/>
        <end position="169"/>
    </location>
</feature>
<dbReference type="Proteomes" id="UP000069773">
    <property type="component" value="Unassembled WGS sequence"/>
</dbReference>
<dbReference type="Pfam" id="PF16525">
    <property type="entry name" value="MHB"/>
    <property type="match status" value="1"/>
</dbReference>
<gene>
    <name evidence="5" type="ORF">H7I77_06285</name>
    <name evidence="4" type="ORF">RMCN_4084</name>
</gene>
<reference evidence="5" key="2">
    <citation type="submission" date="2020-07" db="EMBL/GenBank/DDBJ databases">
        <authorList>
            <person name="Pettersson B.M.F."/>
            <person name="Behra P.R.K."/>
            <person name="Ramesh M."/>
            <person name="Das S."/>
            <person name="Dasgupta S."/>
            <person name="Kirsebom L.A."/>
        </authorList>
    </citation>
    <scope>NUCLEOTIDE SEQUENCE</scope>
    <source>
        <strain evidence="5">DSM 44203</strain>
    </source>
</reference>
<evidence type="ECO:0000313" key="7">
    <source>
        <dbReference type="Proteomes" id="UP001207528"/>
    </source>
</evidence>
<dbReference type="PROSITE" id="PS51318">
    <property type="entry name" value="TAT"/>
    <property type="match status" value="1"/>
</dbReference>
<organism evidence="5 7">
    <name type="scientific">Mycolicibacterium novocastrense</name>
    <name type="common">Mycobacterium novocastrense</name>
    <dbReference type="NCBI Taxonomy" id="59813"/>
    <lineage>
        <taxon>Bacteria</taxon>
        <taxon>Bacillati</taxon>
        <taxon>Actinomycetota</taxon>
        <taxon>Actinomycetes</taxon>
        <taxon>Mycobacteriales</taxon>
        <taxon>Mycobacteriaceae</taxon>
        <taxon>Mycolicibacterium</taxon>
    </lineage>
</organism>
<dbReference type="InterPro" id="IPR032407">
    <property type="entry name" value="MHB"/>
</dbReference>
<dbReference type="RefSeq" id="WP_067392936.1">
    <property type="nucleotide sequence ID" value="NZ_BCTA01000052.1"/>
</dbReference>
<dbReference type="NCBIfam" id="TIGR04529">
    <property type="entry name" value="MTB_hemophore"/>
    <property type="match status" value="1"/>
</dbReference>